<protein>
    <submittedName>
        <fullName evidence="1">Uncharacterized protein</fullName>
    </submittedName>
</protein>
<sequence length="19" mass="2127">MTGNVIRVCGQAMIDAYRK</sequence>
<dbReference type="AlphaFoldDB" id="R4M999"/>
<evidence type="ECO:0000313" key="2">
    <source>
        <dbReference type="Proteomes" id="UP000013548"/>
    </source>
</evidence>
<dbReference type="HOGENOM" id="CLU_3429842_0_0_11"/>
<proteinExistence type="predicted"/>
<dbReference type="Proteomes" id="UP000013548">
    <property type="component" value="Chromosome"/>
</dbReference>
<gene>
    <name evidence="1" type="ORF">J113_01700</name>
</gene>
<name>R4M999_MYCTX</name>
<dbReference type="EMBL" id="CP005386">
    <property type="protein sequence ID" value="AGL25708.1"/>
    <property type="molecule type" value="Genomic_DNA"/>
</dbReference>
<reference evidence="1 2" key="1">
    <citation type="journal article" date="2013" name="Genome Announc.">
        <title>Whole-Genome Sequences of Four Clinical Isolates of Mycobacterium tuberculosis from Tamil Nadu, South India.</title>
        <authorList>
            <person name="Narayanan S."/>
            <person name="Deshpande U."/>
        </authorList>
    </citation>
    <scope>NUCLEOTIDE SEQUENCE [LARGE SCALE GENOMIC DNA]</scope>
    <source>
        <strain evidence="1 2">CAS/NITR204</strain>
    </source>
</reference>
<dbReference type="KEGG" id="mtuc:J113_01700"/>
<evidence type="ECO:0000313" key="1">
    <source>
        <dbReference type="EMBL" id="AGL25708.1"/>
    </source>
</evidence>
<accession>R4M999</accession>
<organism evidence="1 2">
    <name type="scientific">Mycobacterium tuberculosis CAS/NITR204</name>
    <dbReference type="NCBI Taxonomy" id="1310114"/>
    <lineage>
        <taxon>Bacteria</taxon>
        <taxon>Bacillati</taxon>
        <taxon>Actinomycetota</taxon>
        <taxon>Actinomycetes</taxon>
        <taxon>Mycobacteriales</taxon>
        <taxon>Mycobacteriaceae</taxon>
        <taxon>Mycobacterium</taxon>
        <taxon>Mycobacterium tuberculosis complex</taxon>
    </lineage>
</organism>